<dbReference type="EMBL" id="CAJNYV010003264">
    <property type="protein sequence ID" value="CAF3555434.1"/>
    <property type="molecule type" value="Genomic_DNA"/>
</dbReference>
<evidence type="ECO:0000256" key="1">
    <source>
        <dbReference type="SAM" id="Phobius"/>
    </source>
</evidence>
<keyword evidence="1" id="KW-0472">Membrane</keyword>
<dbReference type="Proteomes" id="UP000663865">
    <property type="component" value="Unassembled WGS sequence"/>
</dbReference>
<dbReference type="AlphaFoldDB" id="A0A821EEX4"/>
<feature type="transmembrane region" description="Helical" evidence="1">
    <location>
        <begin position="225"/>
        <end position="243"/>
    </location>
</feature>
<organism evidence="3 4">
    <name type="scientific">Rotaria socialis</name>
    <dbReference type="NCBI Taxonomy" id="392032"/>
    <lineage>
        <taxon>Eukaryota</taxon>
        <taxon>Metazoa</taxon>
        <taxon>Spiralia</taxon>
        <taxon>Gnathifera</taxon>
        <taxon>Rotifera</taxon>
        <taxon>Eurotatoria</taxon>
        <taxon>Bdelloidea</taxon>
        <taxon>Philodinida</taxon>
        <taxon>Philodinidae</taxon>
        <taxon>Rotaria</taxon>
    </lineage>
</organism>
<comment type="caution">
    <text evidence="3">The sequence shown here is derived from an EMBL/GenBank/DDBJ whole genome shotgun (WGS) entry which is preliminary data.</text>
</comment>
<dbReference type="EMBL" id="CAJOBS010000742">
    <property type="protein sequence ID" value="CAF4635300.1"/>
    <property type="molecule type" value="Genomic_DNA"/>
</dbReference>
<accession>A0A821EEX4</accession>
<feature type="transmembrane region" description="Helical" evidence="1">
    <location>
        <begin position="203"/>
        <end position="219"/>
    </location>
</feature>
<proteinExistence type="predicted"/>
<gene>
    <name evidence="2" type="ORF">KIK155_LOCUS18663</name>
    <name evidence="3" type="ORF">TOA249_LOCUS12880</name>
</gene>
<evidence type="ECO:0000313" key="2">
    <source>
        <dbReference type="EMBL" id="CAF3555434.1"/>
    </source>
</evidence>
<keyword evidence="1" id="KW-0812">Transmembrane</keyword>
<keyword evidence="1" id="KW-1133">Transmembrane helix</keyword>
<dbReference type="Proteomes" id="UP000663838">
    <property type="component" value="Unassembled WGS sequence"/>
</dbReference>
<evidence type="ECO:0000313" key="3">
    <source>
        <dbReference type="EMBL" id="CAF4635300.1"/>
    </source>
</evidence>
<evidence type="ECO:0000313" key="4">
    <source>
        <dbReference type="Proteomes" id="UP000663838"/>
    </source>
</evidence>
<protein>
    <submittedName>
        <fullName evidence="3">Uncharacterized protein</fullName>
    </submittedName>
</protein>
<name>A0A821EEX4_9BILA</name>
<reference evidence="3" key="1">
    <citation type="submission" date="2021-02" db="EMBL/GenBank/DDBJ databases">
        <authorList>
            <person name="Nowell W R."/>
        </authorList>
    </citation>
    <scope>NUCLEOTIDE SEQUENCE</scope>
</reference>
<sequence>MANNSNFTNNLEHTLDELLADLKNHNFVDSFPAETNVQFNISVNDPDLVNLKTKIVDFLEQHPTIVNEIKKNFYEDLILYTLRRALNSSCTMHDITKTRATLSKFFRTPDQTIRIIFDHFFDDVKPLILKSKQRYAKRLYQLIHLAPNVLVRESLIAYLQKSGASVLTALMYGNQTNLVQQEVSIFSNRSSLLRQPFLHDMKYFLLLSFFILMCIIFGFKIFHLIFYYFIGLLCTVFVLYILVEI</sequence>